<dbReference type="EMBL" id="LNYE01000010">
    <property type="protein sequence ID" value="KTD13622.1"/>
    <property type="molecule type" value="Genomic_DNA"/>
</dbReference>
<dbReference type="Proteomes" id="UP000054691">
    <property type="component" value="Unassembled WGS sequence"/>
</dbReference>
<reference evidence="2 4" key="1">
    <citation type="submission" date="2015-11" db="EMBL/GenBank/DDBJ databases">
        <title>Genomic analysis of 38 Legionella species identifies large and diverse effector repertoires.</title>
        <authorList>
            <person name="Burstein D."/>
            <person name="Amaro F."/>
            <person name="Zusman T."/>
            <person name="Lifshitz Z."/>
            <person name="Cohen O."/>
            <person name="Gilbert J.A."/>
            <person name="Pupko T."/>
            <person name="Shuman H.A."/>
            <person name="Segal G."/>
        </authorList>
    </citation>
    <scope>NUCLEOTIDE SEQUENCE [LARGE SCALE GENOMIC DNA]</scope>
    <source>
        <strain evidence="2 4">Lyon 8420412</strain>
    </source>
</reference>
<dbReference type="AlphaFoldDB" id="A0A378JFI4"/>
<evidence type="ECO:0000313" key="5">
    <source>
        <dbReference type="Proteomes" id="UP000254476"/>
    </source>
</evidence>
<evidence type="ECO:0000259" key="1">
    <source>
        <dbReference type="Pfam" id="PF05726"/>
    </source>
</evidence>
<sequence>MLVLKTDTEIKVTAIDDAHIIILGGAALETQRYVWWNFVASSKERIEQAKLDWKTGKFGKIPGDEDEFIPLPE</sequence>
<dbReference type="EMBL" id="UGOB01000001">
    <property type="protein sequence ID" value="STX46219.1"/>
    <property type="molecule type" value="Genomic_DNA"/>
</dbReference>
<dbReference type="Gene3D" id="2.60.120.10">
    <property type="entry name" value="Jelly Rolls"/>
    <property type="match status" value="2"/>
</dbReference>
<dbReference type="RefSeq" id="WP_058498110.1">
    <property type="nucleotide sequence ID" value="NZ_CAAAHW010000017.1"/>
</dbReference>
<accession>A0A378JFI4</accession>
<dbReference type="Proteomes" id="UP000254476">
    <property type="component" value="Unassembled WGS sequence"/>
</dbReference>
<feature type="domain" description="Pirin C-terminal" evidence="1">
    <location>
        <begin position="2"/>
        <end position="59"/>
    </location>
</feature>
<dbReference type="InterPro" id="IPR014710">
    <property type="entry name" value="RmlC-like_jellyroll"/>
</dbReference>
<keyword evidence="4" id="KW-1185">Reference proteome</keyword>
<protein>
    <submittedName>
        <fullName evidence="3">Pirin</fullName>
    </submittedName>
</protein>
<dbReference type="InterPro" id="IPR008778">
    <property type="entry name" value="Pirin_C_dom"/>
</dbReference>
<reference evidence="3 5" key="2">
    <citation type="submission" date="2018-06" db="EMBL/GenBank/DDBJ databases">
        <authorList>
            <consortium name="Pathogen Informatics"/>
            <person name="Doyle S."/>
        </authorList>
    </citation>
    <scope>NUCLEOTIDE SEQUENCE [LARGE SCALE GENOMIC DNA]</scope>
    <source>
        <strain evidence="3 5">NCTC12388</strain>
    </source>
</reference>
<dbReference type="Pfam" id="PF05726">
    <property type="entry name" value="Pirin_C"/>
    <property type="match status" value="1"/>
</dbReference>
<evidence type="ECO:0000313" key="3">
    <source>
        <dbReference type="EMBL" id="STX46219.1"/>
    </source>
</evidence>
<evidence type="ECO:0000313" key="2">
    <source>
        <dbReference type="EMBL" id="KTD13622.1"/>
    </source>
</evidence>
<name>A0A378JFI4_9GAMM</name>
<dbReference type="SUPFAM" id="SSF51182">
    <property type="entry name" value="RmlC-like cupins"/>
    <property type="match status" value="1"/>
</dbReference>
<organism evidence="3 5">
    <name type="scientific">Legionella gratiana</name>
    <dbReference type="NCBI Taxonomy" id="45066"/>
    <lineage>
        <taxon>Bacteria</taxon>
        <taxon>Pseudomonadati</taxon>
        <taxon>Pseudomonadota</taxon>
        <taxon>Gammaproteobacteria</taxon>
        <taxon>Legionellales</taxon>
        <taxon>Legionellaceae</taxon>
        <taxon>Legionella</taxon>
    </lineage>
</organism>
<gene>
    <name evidence="2" type="ORF">Lgra_0914</name>
    <name evidence="3" type="ORF">NCTC12388_02978</name>
</gene>
<dbReference type="InterPro" id="IPR011051">
    <property type="entry name" value="RmlC_Cupin_sf"/>
</dbReference>
<proteinExistence type="predicted"/>
<evidence type="ECO:0000313" key="4">
    <source>
        <dbReference type="Proteomes" id="UP000054691"/>
    </source>
</evidence>
<dbReference type="STRING" id="45066.Lgra_0914"/>